<dbReference type="InterPro" id="IPR000683">
    <property type="entry name" value="Gfo/Idh/MocA-like_OxRdtase_N"/>
</dbReference>
<dbReference type="SUPFAM" id="SSF51735">
    <property type="entry name" value="NAD(P)-binding Rossmann-fold domains"/>
    <property type="match status" value="1"/>
</dbReference>
<dbReference type="Gene3D" id="3.30.360.10">
    <property type="entry name" value="Dihydrodipicolinate Reductase, domain 2"/>
    <property type="match status" value="1"/>
</dbReference>
<dbReference type="PANTHER" id="PTHR43818:SF5">
    <property type="entry name" value="OXIDOREDUCTASE FAMILY PROTEIN"/>
    <property type="match status" value="1"/>
</dbReference>
<comment type="caution">
    <text evidence="3">The sequence shown here is derived from an EMBL/GenBank/DDBJ whole genome shotgun (WGS) entry which is preliminary data.</text>
</comment>
<dbReference type="NCBIfam" id="TIGR01409">
    <property type="entry name" value="TAT_signal_seq"/>
    <property type="match status" value="1"/>
</dbReference>
<dbReference type="InterPro" id="IPR019546">
    <property type="entry name" value="TAT_signal_bac_arc"/>
</dbReference>
<organism evidence="3 4">
    <name type="scientific">Fibrella rubiginis</name>
    <dbReference type="NCBI Taxonomy" id="2817060"/>
    <lineage>
        <taxon>Bacteria</taxon>
        <taxon>Pseudomonadati</taxon>
        <taxon>Bacteroidota</taxon>
        <taxon>Cytophagia</taxon>
        <taxon>Cytophagales</taxon>
        <taxon>Spirosomataceae</taxon>
        <taxon>Fibrella</taxon>
    </lineage>
</organism>
<dbReference type="Pfam" id="PF01408">
    <property type="entry name" value="GFO_IDH_MocA"/>
    <property type="match status" value="1"/>
</dbReference>
<dbReference type="Gene3D" id="3.40.50.720">
    <property type="entry name" value="NAD(P)-binding Rossmann-like Domain"/>
    <property type="match status" value="1"/>
</dbReference>
<dbReference type="EMBL" id="JAFMYV010000009">
    <property type="protein sequence ID" value="MBO0938299.1"/>
    <property type="molecule type" value="Genomic_DNA"/>
</dbReference>
<dbReference type="AlphaFoldDB" id="A0A939GFZ8"/>
<accession>A0A939GFZ8</accession>
<dbReference type="GO" id="GO:0000166">
    <property type="term" value="F:nucleotide binding"/>
    <property type="evidence" value="ECO:0007669"/>
    <property type="project" value="InterPro"/>
</dbReference>
<feature type="domain" description="Gfo/Idh/MocA-like oxidoreductase bacterial type C-terminal" evidence="2">
    <location>
        <begin position="380"/>
        <end position="454"/>
    </location>
</feature>
<feature type="domain" description="Gfo/Idh/MocA-like oxidoreductase N-terminal" evidence="1">
    <location>
        <begin position="43"/>
        <end position="174"/>
    </location>
</feature>
<evidence type="ECO:0000313" key="4">
    <source>
        <dbReference type="Proteomes" id="UP000664034"/>
    </source>
</evidence>
<sequence>MPSPLTRRGFVKATGALTTAVVAGFPTIVPASVFGKNAPSNRINVGAIGTGRISRTHDMPGVWQYDNALIMAVCDVDVNRANDAKTLVNGVYAKKTGKDYDGVKVYTDHRELLQNKDIDAVLISTPDHWHAPMVIDAVRAGKDVYMQKPASLTISEGRAMADAVKKSGRIMQVGSQQRSWEQFRYAVELVRNGRIGKVKTIYIGLPGDPSGNEEPPMPVPKNLNYDRWLGTTPDVYYTEKRVHPQTGYDRPGWLRCEQFGAGMITGWGSHHVDIAHWAMDLEHTGPVEIWGHADFPKSGLWNVHGLFETHALYENGLKMVISNDRPNGIRFEGTDGWLFVSRGDAPVTSTDPILLQSSKKLDASDPKILTSVIGPNEFHVPPSKEHHGNWLESIVSRKQPIAPAEVGHRSCSTCLLHHMAMKLPRHLHWNPKTEQFKNDPEATAMLSRPQRPLYAIK</sequence>
<reference evidence="3" key="1">
    <citation type="submission" date="2021-03" db="EMBL/GenBank/DDBJ databases">
        <title>Fibrella sp. HMF5335 genome sequencing and assembly.</title>
        <authorList>
            <person name="Kang H."/>
            <person name="Kim H."/>
            <person name="Bae S."/>
            <person name="Joh K."/>
        </authorList>
    </citation>
    <scope>NUCLEOTIDE SEQUENCE</scope>
    <source>
        <strain evidence="3">HMF5335</strain>
    </source>
</reference>
<dbReference type="Proteomes" id="UP000664034">
    <property type="component" value="Unassembled WGS sequence"/>
</dbReference>
<keyword evidence="4" id="KW-1185">Reference proteome</keyword>
<proteinExistence type="predicted"/>
<evidence type="ECO:0000259" key="1">
    <source>
        <dbReference type="Pfam" id="PF01408"/>
    </source>
</evidence>
<dbReference type="PANTHER" id="PTHR43818">
    <property type="entry name" value="BCDNA.GH03377"/>
    <property type="match status" value="1"/>
</dbReference>
<name>A0A939GFZ8_9BACT</name>
<dbReference type="SUPFAM" id="SSF55347">
    <property type="entry name" value="Glyceraldehyde-3-phosphate dehydrogenase-like, C-terminal domain"/>
    <property type="match status" value="1"/>
</dbReference>
<dbReference type="InterPro" id="IPR043906">
    <property type="entry name" value="Gfo/Idh/MocA_OxRdtase_bact_C"/>
</dbReference>
<dbReference type="InterPro" id="IPR050463">
    <property type="entry name" value="Gfo/Idh/MocA_oxidrdct_glycsds"/>
</dbReference>
<dbReference type="PROSITE" id="PS51318">
    <property type="entry name" value="TAT"/>
    <property type="match status" value="1"/>
</dbReference>
<protein>
    <submittedName>
        <fullName evidence="3">Gfo/Idh/MocA family oxidoreductase</fullName>
    </submittedName>
</protein>
<evidence type="ECO:0000259" key="2">
    <source>
        <dbReference type="Pfam" id="PF19051"/>
    </source>
</evidence>
<dbReference type="InterPro" id="IPR036291">
    <property type="entry name" value="NAD(P)-bd_dom_sf"/>
</dbReference>
<dbReference type="Pfam" id="PF19051">
    <property type="entry name" value="GFO_IDH_MocA_C2"/>
    <property type="match status" value="2"/>
</dbReference>
<feature type="domain" description="Gfo/Idh/MocA-like oxidoreductase bacterial type C-terminal" evidence="2">
    <location>
        <begin position="215"/>
        <end position="339"/>
    </location>
</feature>
<evidence type="ECO:0000313" key="3">
    <source>
        <dbReference type="EMBL" id="MBO0938299.1"/>
    </source>
</evidence>
<dbReference type="RefSeq" id="WP_207365840.1">
    <property type="nucleotide sequence ID" value="NZ_JAFMYV010000009.1"/>
</dbReference>
<dbReference type="InterPro" id="IPR006311">
    <property type="entry name" value="TAT_signal"/>
</dbReference>
<gene>
    <name evidence="3" type="ORF">J2I47_17240</name>
</gene>